<keyword evidence="6" id="KW-1185">Reference proteome</keyword>
<name>A0ABT2RPE6_9FIRM</name>
<evidence type="ECO:0000313" key="5">
    <source>
        <dbReference type="EMBL" id="MCU6687156.1"/>
    </source>
</evidence>
<dbReference type="InterPro" id="IPR003439">
    <property type="entry name" value="ABC_transporter-like_ATP-bd"/>
</dbReference>
<dbReference type="Proteomes" id="UP001652431">
    <property type="component" value="Unassembled WGS sequence"/>
</dbReference>
<dbReference type="PROSITE" id="PS50893">
    <property type="entry name" value="ABC_TRANSPORTER_2"/>
    <property type="match status" value="1"/>
</dbReference>
<proteinExistence type="predicted"/>
<reference evidence="5 6" key="1">
    <citation type="journal article" date="2021" name="ISME Commun">
        <title>Automated analysis of genomic sequences facilitates high-throughput and comprehensive description of bacteria.</title>
        <authorList>
            <person name="Hitch T.C.A."/>
        </authorList>
    </citation>
    <scope>NUCLEOTIDE SEQUENCE [LARGE SCALE GENOMIC DNA]</scope>
    <source>
        <strain evidence="5 6">Sanger_03</strain>
    </source>
</reference>
<dbReference type="PANTHER" id="PTHR43776:SF8">
    <property type="entry name" value="ABC TRANSPORTER, ATP-BINDING PROTEIN"/>
    <property type="match status" value="1"/>
</dbReference>
<dbReference type="SUPFAM" id="SSF52540">
    <property type="entry name" value="P-loop containing nucleoside triphosphate hydrolases"/>
    <property type="match status" value="1"/>
</dbReference>
<dbReference type="Gene3D" id="3.40.50.300">
    <property type="entry name" value="P-loop containing nucleotide triphosphate hydrolases"/>
    <property type="match status" value="1"/>
</dbReference>
<keyword evidence="3 5" id="KW-0067">ATP-binding</keyword>
<accession>A0ABT2RPE6</accession>
<dbReference type="PROSITE" id="PS00211">
    <property type="entry name" value="ABC_TRANSPORTER_1"/>
    <property type="match status" value="1"/>
</dbReference>
<dbReference type="RefSeq" id="WP_055222136.1">
    <property type="nucleotide sequence ID" value="NZ_JAOQJU010000014.1"/>
</dbReference>
<sequence>MIKVNNLSKEFHEQGTRNELLAVDHVDFTIQDGSFCALVGESGSGKSTLAQLMCGLLAPSSGEVLFEGKNIALCRGKQKQVLRSKIQLILQDGKGAMDPRFTVYQIIAEPIRNFRKLTKKKEEREINDLLTMMELPEEIKLRKAHELSGGQQKRVCIARALAAQPDVLIFDEAVSGLDVLVRKHILDLLKRLHQERKMTCFFITHDLDIALYLADRVMVMRCGKIIEDRTFHGSTDCFTHPYTKLLLHSIAPYLGQTIQ</sequence>
<dbReference type="Pfam" id="PF00005">
    <property type="entry name" value="ABC_tran"/>
    <property type="match status" value="1"/>
</dbReference>
<organism evidence="5 6">
    <name type="scientific">Dorea acetigenes</name>
    <dbReference type="NCBI Taxonomy" id="2981787"/>
    <lineage>
        <taxon>Bacteria</taxon>
        <taxon>Bacillati</taxon>
        <taxon>Bacillota</taxon>
        <taxon>Clostridia</taxon>
        <taxon>Lachnospirales</taxon>
        <taxon>Lachnospiraceae</taxon>
        <taxon>Dorea</taxon>
    </lineage>
</organism>
<dbReference type="InterPro" id="IPR027417">
    <property type="entry name" value="P-loop_NTPase"/>
</dbReference>
<evidence type="ECO:0000256" key="3">
    <source>
        <dbReference type="ARBA" id="ARBA00022840"/>
    </source>
</evidence>
<protein>
    <submittedName>
        <fullName evidence="5">Dipeptide/oligopeptide/nickel ABC transporter ATP-binding protein</fullName>
    </submittedName>
</protein>
<dbReference type="InterPro" id="IPR017871">
    <property type="entry name" value="ABC_transporter-like_CS"/>
</dbReference>
<dbReference type="SMART" id="SM00382">
    <property type="entry name" value="AAA"/>
    <property type="match status" value="1"/>
</dbReference>
<dbReference type="GO" id="GO:0005524">
    <property type="term" value="F:ATP binding"/>
    <property type="evidence" value="ECO:0007669"/>
    <property type="project" value="UniProtKB-KW"/>
</dbReference>
<evidence type="ECO:0000256" key="1">
    <source>
        <dbReference type="ARBA" id="ARBA00022448"/>
    </source>
</evidence>
<evidence type="ECO:0000313" key="6">
    <source>
        <dbReference type="Proteomes" id="UP001652431"/>
    </source>
</evidence>
<dbReference type="InterPro" id="IPR003593">
    <property type="entry name" value="AAA+_ATPase"/>
</dbReference>
<evidence type="ECO:0000256" key="2">
    <source>
        <dbReference type="ARBA" id="ARBA00022741"/>
    </source>
</evidence>
<gene>
    <name evidence="5" type="ORF">OCV99_11500</name>
</gene>
<evidence type="ECO:0000259" key="4">
    <source>
        <dbReference type="PROSITE" id="PS50893"/>
    </source>
</evidence>
<dbReference type="InterPro" id="IPR050319">
    <property type="entry name" value="ABC_transp_ATP-bind"/>
</dbReference>
<dbReference type="EMBL" id="JAOQJU010000014">
    <property type="protein sequence ID" value="MCU6687156.1"/>
    <property type="molecule type" value="Genomic_DNA"/>
</dbReference>
<feature type="domain" description="ABC transporter" evidence="4">
    <location>
        <begin position="2"/>
        <end position="247"/>
    </location>
</feature>
<dbReference type="CDD" id="cd03257">
    <property type="entry name" value="ABC_NikE_OppD_transporters"/>
    <property type="match status" value="1"/>
</dbReference>
<comment type="caution">
    <text evidence="5">The sequence shown here is derived from an EMBL/GenBank/DDBJ whole genome shotgun (WGS) entry which is preliminary data.</text>
</comment>
<keyword evidence="1" id="KW-0813">Transport</keyword>
<dbReference type="PANTHER" id="PTHR43776">
    <property type="entry name" value="TRANSPORT ATP-BINDING PROTEIN"/>
    <property type="match status" value="1"/>
</dbReference>
<keyword evidence="2" id="KW-0547">Nucleotide-binding</keyword>